<dbReference type="GO" id="GO:0004252">
    <property type="term" value="F:serine-type endopeptidase activity"/>
    <property type="evidence" value="ECO:0007669"/>
    <property type="project" value="InterPro"/>
</dbReference>
<evidence type="ECO:0000256" key="4">
    <source>
        <dbReference type="ARBA" id="ARBA00022825"/>
    </source>
</evidence>
<dbReference type="InterPro" id="IPR023302">
    <property type="entry name" value="Pept_S9A_N"/>
</dbReference>
<dbReference type="Pfam" id="PF02897">
    <property type="entry name" value="Peptidase_S9_N"/>
    <property type="match status" value="1"/>
</dbReference>
<evidence type="ECO:0000256" key="2">
    <source>
        <dbReference type="ARBA" id="ARBA00022670"/>
    </source>
</evidence>
<dbReference type="Gene3D" id="2.130.10.120">
    <property type="entry name" value="Prolyl oligopeptidase, N-terminal domain"/>
    <property type="match status" value="1"/>
</dbReference>
<comment type="caution">
    <text evidence="7">The sequence shown here is derived from an EMBL/GenBank/DDBJ whole genome shotgun (WGS) entry which is preliminary data.</text>
</comment>
<evidence type="ECO:0000313" key="7">
    <source>
        <dbReference type="EMBL" id="TXC74388.1"/>
    </source>
</evidence>
<accession>A0A5C6UTV1</accession>
<feature type="domain" description="Peptidase S9 prolyl oligopeptidase catalytic" evidence="5">
    <location>
        <begin position="539"/>
        <end position="754"/>
    </location>
</feature>
<gene>
    <name evidence="7" type="ORF">FSZ31_01525</name>
</gene>
<keyword evidence="3" id="KW-0378">Hydrolase</keyword>
<dbReference type="Pfam" id="PF00326">
    <property type="entry name" value="Peptidase_S9"/>
    <property type="match status" value="1"/>
</dbReference>
<keyword evidence="4" id="KW-0720">Serine protease</keyword>
<keyword evidence="8" id="KW-1185">Reference proteome</keyword>
<comment type="similarity">
    <text evidence="1">Belongs to the peptidase S9A family.</text>
</comment>
<feature type="domain" description="Peptidase S9A N-terminal" evidence="6">
    <location>
        <begin position="78"/>
        <end position="478"/>
    </location>
</feature>
<dbReference type="PRINTS" id="PR00862">
    <property type="entry name" value="PROLIGOPTASE"/>
</dbReference>
<dbReference type="PANTHER" id="PTHR11757">
    <property type="entry name" value="PROTEASE FAMILY S9A OLIGOPEPTIDASE"/>
    <property type="match status" value="1"/>
</dbReference>
<dbReference type="SUPFAM" id="SSF50993">
    <property type="entry name" value="Peptidase/esterase 'gauge' domain"/>
    <property type="match status" value="1"/>
</dbReference>
<keyword evidence="2" id="KW-0645">Protease</keyword>
<protein>
    <submittedName>
        <fullName evidence="7">S9 family peptidase</fullName>
    </submittedName>
</protein>
<dbReference type="RefSeq" id="WP_147122485.1">
    <property type="nucleotide sequence ID" value="NZ_VOPY01000001.1"/>
</dbReference>
<dbReference type="PANTHER" id="PTHR11757:SF19">
    <property type="entry name" value="PROLYL ENDOPEPTIDASE-LIKE"/>
    <property type="match status" value="1"/>
</dbReference>
<dbReference type="Gene3D" id="3.40.50.1820">
    <property type="entry name" value="alpha/beta hydrolase"/>
    <property type="match status" value="1"/>
</dbReference>
<dbReference type="InterPro" id="IPR051543">
    <property type="entry name" value="Serine_Peptidase_S9A"/>
</dbReference>
<evidence type="ECO:0000259" key="5">
    <source>
        <dbReference type="Pfam" id="PF00326"/>
    </source>
</evidence>
<dbReference type="Proteomes" id="UP000321129">
    <property type="component" value="Unassembled WGS sequence"/>
</dbReference>
<reference evidence="7 8" key="1">
    <citation type="submission" date="2019-08" db="EMBL/GenBank/DDBJ databases">
        <title>Sphingorhabdus soil sp. nov., isolated from arctic soil.</title>
        <authorList>
            <person name="Liu Y."/>
        </authorList>
    </citation>
    <scope>NUCLEOTIDE SEQUENCE [LARGE SCALE GENOMIC DNA]</scope>
    <source>
        <strain evidence="7 8">D-2Q-5-6</strain>
    </source>
</reference>
<dbReference type="OrthoDB" id="9801421at2"/>
<evidence type="ECO:0000313" key="8">
    <source>
        <dbReference type="Proteomes" id="UP000321129"/>
    </source>
</evidence>
<dbReference type="GO" id="GO:0006508">
    <property type="term" value="P:proteolysis"/>
    <property type="evidence" value="ECO:0007669"/>
    <property type="project" value="UniProtKB-KW"/>
</dbReference>
<evidence type="ECO:0000259" key="6">
    <source>
        <dbReference type="Pfam" id="PF02897"/>
    </source>
</evidence>
<sequence length="758" mass="83974">MAGFLFVTRGAPDAPGEIALHPIWTFALVFSTPLAGCVSLPDPDAGNLCIEEPPRPVTTPPTPPRLISVTPADLPPAPVADRRAHSYTAHGQTVEDPYFWLKDQGYPKVDDADVRAYLNAENAYFEAAMKPNAPLVESLFEEMKARIKEDDASVPQKDGDWLYWVEYEKGAQYKKWYRKPVAGGDAQLILDETALAKPHDYFRLGQAEVSPDGRLLAYATDTNGSERFDVVVKDLTTGALLSDHIPGTLSNLVWTSDSKHLLYGLANENWRTDNVRVHTIGTDFSADREIYHEPDESFSVGVGLTSSQGHIVIATGDNETSEVRLLPANDPFAKAVLVAPRKTGREYDIDEHDGTLFILTNDTHENFRLATAPLSAPAKWTTLIEGSDRFYLTDVQTFRDFYVVEGREDGLDQVEVRYYDDPARIERIAFPAASYTAGLDDNPEFDQTRLRLSYEAMTTPDTIYDYDVAARSLETLKVQEIPSGYDASRYETERVTIKARDGTMVPVSLVYRKGLVKDGKARVHLYAYGAYGYAVPPGFSTTRLSLVDQGFVYAIAHIRGGDDLGRRWYLQGKRMERINTFTDFIDVAQGLAALGYTSEGRISASGGSAGGELMGAIANMAPETFGAIVAHVPFVDVVNTMMDESLPLTPGEWQEWGNPITDKAAFAYMRSYSPYDNVTAHAYPPMLVTAGLNDPRVTYWEPAKWVARLRATKTDDNLLLLKTNMGAGHAGKSGRFESLRETAEEFAFILTQMQPDPE</sequence>
<dbReference type="SUPFAM" id="SSF53474">
    <property type="entry name" value="alpha/beta-Hydrolases"/>
    <property type="match status" value="1"/>
</dbReference>
<organism evidence="7 8">
    <name type="scientific">Flavisphingopyxis soli</name>
    <dbReference type="NCBI Taxonomy" id="2601267"/>
    <lineage>
        <taxon>Bacteria</taxon>
        <taxon>Pseudomonadati</taxon>
        <taxon>Pseudomonadota</taxon>
        <taxon>Alphaproteobacteria</taxon>
        <taxon>Sphingomonadales</taxon>
        <taxon>Sphingopyxidaceae</taxon>
        <taxon>Flavisphingopyxis</taxon>
    </lineage>
</organism>
<name>A0A5C6UTV1_9SPHN</name>
<dbReference type="EMBL" id="VOPY01000001">
    <property type="protein sequence ID" value="TXC74388.1"/>
    <property type="molecule type" value="Genomic_DNA"/>
</dbReference>
<evidence type="ECO:0000256" key="1">
    <source>
        <dbReference type="ARBA" id="ARBA00005228"/>
    </source>
</evidence>
<dbReference type="InterPro" id="IPR001375">
    <property type="entry name" value="Peptidase_S9_cat"/>
</dbReference>
<evidence type="ECO:0000256" key="3">
    <source>
        <dbReference type="ARBA" id="ARBA00022801"/>
    </source>
</evidence>
<dbReference type="InterPro" id="IPR029058">
    <property type="entry name" value="AB_hydrolase_fold"/>
</dbReference>
<dbReference type="AlphaFoldDB" id="A0A5C6UTV1"/>
<proteinExistence type="inferred from homology"/>
<dbReference type="InterPro" id="IPR002470">
    <property type="entry name" value="Peptidase_S9A"/>
</dbReference>